<evidence type="ECO:0000256" key="11">
    <source>
        <dbReference type="NCBIfam" id="TIGR00560"/>
    </source>
</evidence>
<keyword evidence="4 12" id="KW-0808">Transferase</keyword>
<evidence type="ECO:0000256" key="14">
    <source>
        <dbReference type="SAM" id="Phobius"/>
    </source>
</evidence>
<evidence type="ECO:0000256" key="7">
    <source>
        <dbReference type="ARBA" id="ARBA00023098"/>
    </source>
</evidence>
<dbReference type="RefSeq" id="WP_205291396.1">
    <property type="nucleotide sequence ID" value="NZ_CP074406.1"/>
</dbReference>
<proteinExistence type="inferred from homology"/>
<dbReference type="InterPro" id="IPR000462">
    <property type="entry name" value="CDP-OH_P_trans"/>
</dbReference>
<feature type="compositionally biased region" description="Pro residues" evidence="13">
    <location>
        <begin position="11"/>
        <end position="22"/>
    </location>
</feature>
<evidence type="ECO:0000313" key="15">
    <source>
        <dbReference type="EMBL" id="MBM9460081.1"/>
    </source>
</evidence>
<feature type="transmembrane region" description="Helical" evidence="14">
    <location>
        <begin position="61"/>
        <end position="77"/>
    </location>
</feature>
<dbReference type="PIRSF" id="PIRSF000847">
    <property type="entry name" value="Phos_ph_gly_syn"/>
    <property type="match status" value="1"/>
</dbReference>
<dbReference type="InterPro" id="IPR048254">
    <property type="entry name" value="CDP_ALCOHOL_P_TRANSF_CS"/>
</dbReference>
<dbReference type="Proteomes" id="UP000663791">
    <property type="component" value="Unassembled WGS sequence"/>
</dbReference>
<gene>
    <name evidence="15" type="primary">pgsA</name>
    <name evidence="15" type="ORF">JK386_09210</name>
</gene>
<keyword evidence="5 14" id="KW-0812">Transmembrane</keyword>
<keyword evidence="9" id="KW-0594">Phospholipid biosynthesis</keyword>
<dbReference type="Pfam" id="PF01066">
    <property type="entry name" value="CDP-OH_P_transf"/>
    <property type="match status" value="1"/>
</dbReference>
<organism evidence="15 16">
    <name type="scientific">Nocardioides faecalis</name>
    <dbReference type="NCBI Taxonomy" id="2803858"/>
    <lineage>
        <taxon>Bacteria</taxon>
        <taxon>Bacillati</taxon>
        <taxon>Actinomycetota</taxon>
        <taxon>Actinomycetes</taxon>
        <taxon>Propionibacteriales</taxon>
        <taxon>Nocardioidaceae</taxon>
        <taxon>Nocardioides</taxon>
    </lineage>
</organism>
<feature type="transmembrane region" description="Helical" evidence="14">
    <location>
        <begin position="37"/>
        <end position="54"/>
    </location>
</feature>
<dbReference type="PANTHER" id="PTHR14269:SF52">
    <property type="entry name" value="PHOSPHATIDYLGLYCEROPHOSPHATE SYNTHASE-RELATED"/>
    <property type="match status" value="1"/>
</dbReference>
<evidence type="ECO:0000256" key="3">
    <source>
        <dbReference type="ARBA" id="ARBA00022516"/>
    </source>
</evidence>
<evidence type="ECO:0000256" key="13">
    <source>
        <dbReference type="SAM" id="MobiDB-lite"/>
    </source>
</evidence>
<keyword evidence="3" id="KW-0444">Lipid biosynthesis</keyword>
<evidence type="ECO:0000256" key="2">
    <source>
        <dbReference type="ARBA" id="ARBA00010441"/>
    </source>
</evidence>
<dbReference type="InterPro" id="IPR050324">
    <property type="entry name" value="CDP-alcohol_PTase-I"/>
</dbReference>
<evidence type="ECO:0000256" key="8">
    <source>
        <dbReference type="ARBA" id="ARBA00023136"/>
    </source>
</evidence>
<reference evidence="15" key="1">
    <citation type="submission" date="2021-01" db="EMBL/GenBank/DDBJ databases">
        <title>Novel species in genus Nocardioides.</title>
        <authorList>
            <person name="Zhang G."/>
        </authorList>
    </citation>
    <scope>NUCLEOTIDE SEQUENCE</scope>
    <source>
        <strain evidence="15">Zg-536</strain>
    </source>
</reference>
<dbReference type="PANTHER" id="PTHR14269">
    <property type="entry name" value="CDP-DIACYLGLYCEROL--GLYCEROL-3-PHOSPHATE 3-PHOSPHATIDYLTRANSFERASE-RELATED"/>
    <property type="match status" value="1"/>
</dbReference>
<evidence type="ECO:0000256" key="4">
    <source>
        <dbReference type="ARBA" id="ARBA00022679"/>
    </source>
</evidence>
<accession>A0A938Y1B3</accession>
<evidence type="ECO:0000313" key="16">
    <source>
        <dbReference type="Proteomes" id="UP000663791"/>
    </source>
</evidence>
<dbReference type="EC" id="2.7.8.5" evidence="11"/>
<comment type="similarity">
    <text evidence="2 12">Belongs to the CDP-alcohol phosphatidyltransferase class-I family.</text>
</comment>
<evidence type="ECO:0000256" key="1">
    <source>
        <dbReference type="ARBA" id="ARBA00004141"/>
    </source>
</evidence>
<comment type="caution">
    <text evidence="15">The sequence shown here is derived from an EMBL/GenBank/DDBJ whole genome shotgun (WGS) entry which is preliminary data.</text>
</comment>
<keyword evidence="8 14" id="KW-0472">Membrane</keyword>
<evidence type="ECO:0000256" key="5">
    <source>
        <dbReference type="ARBA" id="ARBA00022692"/>
    </source>
</evidence>
<dbReference type="EMBL" id="JAERTX010000007">
    <property type="protein sequence ID" value="MBM9460081.1"/>
    <property type="molecule type" value="Genomic_DNA"/>
</dbReference>
<dbReference type="GO" id="GO:0008444">
    <property type="term" value="F:CDP-diacylglycerol-glycerol-3-phosphate 3-phosphatidyltransferase activity"/>
    <property type="evidence" value="ECO:0007669"/>
    <property type="project" value="UniProtKB-UniRule"/>
</dbReference>
<dbReference type="PROSITE" id="PS00379">
    <property type="entry name" value="CDP_ALCOHOL_P_TRANSF"/>
    <property type="match status" value="1"/>
</dbReference>
<dbReference type="GO" id="GO:0046474">
    <property type="term" value="P:glycerophospholipid biosynthetic process"/>
    <property type="evidence" value="ECO:0007669"/>
    <property type="project" value="TreeGrafter"/>
</dbReference>
<keyword evidence="7" id="KW-0443">Lipid metabolism</keyword>
<dbReference type="NCBIfam" id="TIGR00560">
    <property type="entry name" value="pgsA"/>
    <property type="match status" value="1"/>
</dbReference>
<dbReference type="InterPro" id="IPR043130">
    <property type="entry name" value="CDP-OH_PTrfase_TM_dom"/>
</dbReference>
<keyword evidence="10" id="KW-1208">Phospholipid metabolism</keyword>
<dbReference type="InterPro" id="IPR004570">
    <property type="entry name" value="Phosphatidylglycerol_P_synth"/>
</dbReference>
<dbReference type="Gene3D" id="1.20.120.1760">
    <property type="match status" value="1"/>
</dbReference>
<evidence type="ECO:0000256" key="12">
    <source>
        <dbReference type="RuleBase" id="RU003750"/>
    </source>
</evidence>
<keyword evidence="16" id="KW-1185">Reference proteome</keyword>
<sequence length="236" mass="25934">MSETRREPQVPGQPVPGQPVPGQPATAKPSNWNVPNALTTLRIVMVPFFGWALLHDGGDSVLWRLIAWAIFVVAMVTDKIDGDLARKYGLVTDFGKIADPIADKAITGMAFIGISIITDTWWMWTITVIVLLREWSVTLLRLSVLKSVVIAAAASGKWKTATQALALGLLTLPLLEVGDKVGWLEVPGEITYGLAIVVLLAAFVLTLWSGYEFFRDVWRQRDSLRRGRATEPGTAR</sequence>
<evidence type="ECO:0000256" key="10">
    <source>
        <dbReference type="ARBA" id="ARBA00023264"/>
    </source>
</evidence>
<name>A0A938Y1B3_9ACTN</name>
<evidence type="ECO:0000256" key="9">
    <source>
        <dbReference type="ARBA" id="ARBA00023209"/>
    </source>
</evidence>
<comment type="subcellular location">
    <subcellularLocation>
        <location evidence="1">Membrane</location>
        <topology evidence="1">Multi-pass membrane protein</topology>
    </subcellularLocation>
</comment>
<protein>
    <recommendedName>
        <fullName evidence="11">CDP-diacylglycerol--glycerol-3-phosphate 3-phosphatidyltransferase</fullName>
        <ecNumber evidence="11">2.7.8.5</ecNumber>
    </recommendedName>
</protein>
<keyword evidence="6 14" id="KW-1133">Transmembrane helix</keyword>
<evidence type="ECO:0000256" key="6">
    <source>
        <dbReference type="ARBA" id="ARBA00022989"/>
    </source>
</evidence>
<feature type="transmembrane region" description="Helical" evidence="14">
    <location>
        <begin position="190"/>
        <end position="211"/>
    </location>
</feature>
<feature type="transmembrane region" description="Helical" evidence="14">
    <location>
        <begin position="109"/>
        <end position="132"/>
    </location>
</feature>
<dbReference type="GO" id="GO:0016020">
    <property type="term" value="C:membrane"/>
    <property type="evidence" value="ECO:0007669"/>
    <property type="project" value="UniProtKB-SubCell"/>
</dbReference>
<dbReference type="AlphaFoldDB" id="A0A938Y1B3"/>
<feature type="region of interest" description="Disordered" evidence="13">
    <location>
        <begin position="1"/>
        <end position="31"/>
    </location>
</feature>